<comment type="caution">
    <text evidence="1">The sequence shown here is derived from an EMBL/GenBank/DDBJ whole genome shotgun (WGS) entry which is preliminary data.</text>
</comment>
<evidence type="ECO:0000313" key="1">
    <source>
        <dbReference type="EMBL" id="TNN38829.1"/>
    </source>
</evidence>
<evidence type="ECO:0000313" key="2">
    <source>
        <dbReference type="Proteomes" id="UP000314294"/>
    </source>
</evidence>
<name>A0A4Z2FCA6_9TELE</name>
<organism evidence="1 2">
    <name type="scientific">Liparis tanakae</name>
    <name type="common">Tanaka's snailfish</name>
    <dbReference type="NCBI Taxonomy" id="230148"/>
    <lineage>
        <taxon>Eukaryota</taxon>
        <taxon>Metazoa</taxon>
        <taxon>Chordata</taxon>
        <taxon>Craniata</taxon>
        <taxon>Vertebrata</taxon>
        <taxon>Euteleostomi</taxon>
        <taxon>Actinopterygii</taxon>
        <taxon>Neopterygii</taxon>
        <taxon>Teleostei</taxon>
        <taxon>Neoteleostei</taxon>
        <taxon>Acanthomorphata</taxon>
        <taxon>Eupercaria</taxon>
        <taxon>Perciformes</taxon>
        <taxon>Cottioidei</taxon>
        <taxon>Cottales</taxon>
        <taxon>Liparidae</taxon>
        <taxon>Liparis</taxon>
    </lineage>
</organism>
<dbReference type="EMBL" id="SRLO01001334">
    <property type="protein sequence ID" value="TNN38829.1"/>
    <property type="molecule type" value="Genomic_DNA"/>
</dbReference>
<dbReference type="AlphaFoldDB" id="A0A4Z2FCA6"/>
<protein>
    <submittedName>
        <fullName evidence="1">Uncharacterized protein</fullName>
    </submittedName>
</protein>
<accession>A0A4Z2FCA6</accession>
<dbReference type="Proteomes" id="UP000314294">
    <property type="component" value="Unassembled WGS sequence"/>
</dbReference>
<proteinExistence type="predicted"/>
<reference evidence="1 2" key="1">
    <citation type="submission" date="2019-03" db="EMBL/GenBank/DDBJ databases">
        <title>First draft genome of Liparis tanakae, snailfish: a comprehensive survey of snailfish specific genes.</title>
        <authorList>
            <person name="Kim W."/>
            <person name="Song I."/>
            <person name="Jeong J.-H."/>
            <person name="Kim D."/>
            <person name="Kim S."/>
            <person name="Ryu S."/>
            <person name="Song J.Y."/>
            <person name="Lee S.K."/>
        </authorList>
    </citation>
    <scope>NUCLEOTIDE SEQUENCE [LARGE SCALE GENOMIC DNA]</scope>
    <source>
        <tissue evidence="1">Muscle</tissue>
    </source>
</reference>
<keyword evidence="2" id="KW-1185">Reference proteome</keyword>
<sequence>MTVTSACVNRLRSRSPETAKPHIFHFADVFDIHVSLPASAEPMSASSSSLTRSSLLCSSWTKCPPLISVTRPTSRLRSTLLACGGQSGPLSTSSDLWSHGDGVLSGPSESLCSTACFRAAWVSTGMTYVATPSPNSSRVERRAAAVS</sequence>
<gene>
    <name evidence="1" type="ORF">EYF80_051013</name>
</gene>